<evidence type="ECO:0000313" key="3">
    <source>
        <dbReference type="EMBL" id="PWW75966.1"/>
    </source>
</evidence>
<evidence type="ECO:0000313" key="4">
    <source>
        <dbReference type="Proteomes" id="UP000246991"/>
    </source>
</evidence>
<keyword evidence="2" id="KW-0812">Transmembrane</keyword>
<dbReference type="Proteomes" id="UP000246991">
    <property type="component" value="Unassembled WGS sequence"/>
</dbReference>
<protein>
    <submittedName>
        <fullName evidence="3">Uncharacterized protein</fullName>
    </submittedName>
</protein>
<evidence type="ECO:0000256" key="1">
    <source>
        <dbReference type="SAM" id="MobiDB-lite"/>
    </source>
</evidence>
<sequence length="635" mass="68834">MDIYTNPPKNSYVTGFTKGFIMPTDSGGIPAVVVSKRSASLVVSAYTILILFIFMVGWNLILAVIMSFWPTLRDKNRHIALVALWNSGESMNAATLMFEFCKRMIFADPEPNGKNDPEGGNSAAASGGGARSDGAAAGGDRDPSSGHPDSISKSKQPSNEKQGTEHQPESTPPSRSSNLWWGILFFLLAATMSVGNIAAGILVAGELLMGNVAPPAKEEIFYPDYNLYTAAGDNGAGLSKLTSLRAPAALRAIGAIEASDVTVRDRVSLDTIPAPDGQSSSDWMGLSYAYNVTGVDMGLQSDPKLVLRVKGSCHTDSSWLVKNSTGERDEYKLWGEGDPVFVKRQPDADVPPMVNFYLKKQSVGSNISYAMIVQTAGRYSFSSGQDPWYATEKTRTKVPIAYQIRPGRPALSCWETKRWHLGTSEAETDQLSSLPGLKLYKLWAEEVFPFEFLMPRVVTLGRAAGSSALKSTSFAAAPSYVLDAGLSSIRTDLERLVLASWVNSRNVLRDTTAYKGDGMVNLAQRGKGAVEDGAAKFVLQSGDVGTLSVRILISVPLILLFLYFVDVCLGWVLKHKNLGQPSVFDDNVKNSISLLATQLYRRLDEQLNPPGNWSHKLAAIPAIYRSTDMYGDTPP</sequence>
<proteinExistence type="predicted"/>
<keyword evidence="4" id="KW-1185">Reference proteome</keyword>
<evidence type="ECO:0000256" key="2">
    <source>
        <dbReference type="SAM" id="Phobius"/>
    </source>
</evidence>
<dbReference type="EMBL" id="PYWC01000040">
    <property type="protein sequence ID" value="PWW75966.1"/>
    <property type="molecule type" value="Genomic_DNA"/>
</dbReference>
<gene>
    <name evidence="3" type="ORF">C7212DRAFT_357791</name>
</gene>
<name>A0A317SRD5_9PEZI</name>
<feature type="compositionally biased region" description="Polar residues" evidence="1">
    <location>
        <begin position="151"/>
        <end position="161"/>
    </location>
</feature>
<keyword evidence="2" id="KW-1133">Transmembrane helix</keyword>
<feature type="transmembrane region" description="Helical" evidence="2">
    <location>
        <begin position="179"/>
        <end position="204"/>
    </location>
</feature>
<comment type="caution">
    <text evidence="3">The sequence shown here is derived from an EMBL/GenBank/DDBJ whole genome shotgun (WGS) entry which is preliminary data.</text>
</comment>
<reference evidence="3 4" key="1">
    <citation type="submission" date="2018-03" db="EMBL/GenBank/DDBJ databases">
        <title>Genomes of Pezizomycetes fungi and the evolution of truffles.</title>
        <authorList>
            <person name="Murat C."/>
            <person name="Payen T."/>
            <person name="Noel B."/>
            <person name="Kuo A."/>
            <person name="Martin F.M."/>
        </authorList>
    </citation>
    <scope>NUCLEOTIDE SEQUENCE [LARGE SCALE GENOMIC DNA]</scope>
    <source>
        <strain evidence="3">091103-1</strain>
    </source>
</reference>
<keyword evidence="2" id="KW-0472">Membrane</keyword>
<feature type="region of interest" description="Disordered" evidence="1">
    <location>
        <begin position="109"/>
        <end position="175"/>
    </location>
</feature>
<feature type="transmembrane region" description="Helical" evidence="2">
    <location>
        <begin position="551"/>
        <end position="573"/>
    </location>
</feature>
<dbReference type="STRING" id="42249.A0A317SRD5"/>
<dbReference type="OrthoDB" id="5337208at2759"/>
<accession>A0A317SRD5</accession>
<dbReference type="AlphaFoldDB" id="A0A317SRD5"/>
<feature type="transmembrane region" description="Helical" evidence="2">
    <location>
        <begin position="45"/>
        <end position="69"/>
    </location>
</feature>
<organism evidence="3 4">
    <name type="scientific">Tuber magnatum</name>
    <name type="common">white Piedmont truffle</name>
    <dbReference type="NCBI Taxonomy" id="42249"/>
    <lineage>
        <taxon>Eukaryota</taxon>
        <taxon>Fungi</taxon>
        <taxon>Dikarya</taxon>
        <taxon>Ascomycota</taxon>
        <taxon>Pezizomycotina</taxon>
        <taxon>Pezizomycetes</taxon>
        <taxon>Pezizales</taxon>
        <taxon>Tuberaceae</taxon>
        <taxon>Tuber</taxon>
    </lineage>
</organism>